<dbReference type="Pfam" id="PF00583">
    <property type="entry name" value="Acetyltransf_1"/>
    <property type="match status" value="1"/>
</dbReference>
<dbReference type="KEGG" id="haz:A9404_03515"/>
<dbReference type="PANTHER" id="PTHR43877:SF2">
    <property type="entry name" value="AMINOALKYLPHOSPHONATE N-ACETYLTRANSFERASE-RELATED"/>
    <property type="match status" value="1"/>
</dbReference>
<dbReference type="SUPFAM" id="SSF55729">
    <property type="entry name" value="Acyl-CoA N-acyltransferases (Nat)"/>
    <property type="match status" value="1"/>
</dbReference>
<dbReference type="InterPro" id="IPR000182">
    <property type="entry name" value="GNAT_dom"/>
</dbReference>
<proteinExistence type="predicted"/>
<gene>
    <name evidence="5" type="ORF">A9404_03515</name>
</gene>
<dbReference type="AlphaFoldDB" id="A0A191ZFB6"/>
<dbReference type="InterPro" id="IPR016181">
    <property type="entry name" value="Acyl_CoA_acyltransferase"/>
</dbReference>
<reference evidence="5 6" key="1">
    <citation type="submission" date="2016-06" db="EMBL/GenBank/DDBJ databases">
        <title>Insight into the functional genes involving in sulfur oxidation in Pearl River water.</title>
        <authorList>
            <person name="Luo J."/>
            <person name="Tan X."/>
            <person name="Lin W."/>
        </authorList>
    </citation>
    <scope>NUCLEOTIDE SEQUENCE [LARGE SCALE GENOMIC DNA]</scope>
    <source>
        <strain evidence="5 6">LS2</strain>
    </source>
</reference>
<feature type="domain" description="N-acetyltransferase" evidence="4">
    <location>
        <begin position="4"/>
        <end position="174"/>
    </location>
</feature>
<dbReference type="GO" id="GO:0016747">
    <property type="term" value="F:acyltransferase activity, transferring groups other than amino-acyl groups"/>
    <property type="evidence" value="ECO:0007669"/>
    <property type="project" value="InterPro"/>
</dbReference>
<dbReference type="STRING" id="1860122.A9404_03515"/>
<keyword evidence="1" id="KW-0808">Transferase</keyword>
<dbReference type="InterPro" id="IPR050832">
    <property type="entry name" value="Bact_Acetyltransf"/>
</dbReference>
<dbReference type="PANTHER" id="PTHR43877">
    <property type="entry name" value="AMINOALKYLPHOSPHONATE N-ACETYLTRANSFERASE-RELATED-RELATED"/>
    <property type="match status" value="1"/>
</dbReference>
<accession>A0A191ZFB6</accession>
<evidence type="ECO:0000259" key="4">
    <source>
        <dbReference type="PROSITE" id="PS51186"/>
    </source>
</evidence>
<dbReference type="EMBL" id="CP016027">
    <property type="protein sequence ID" value="ANJ66571.1"/>
    <property type="molecule type" value="Genomic_DNA"/>
</dbReference>
<evidence type="ECO:0000313" key="5">
    <source>
        <dbReference type="EMBL" id="ANJ66571.1"/>
    </source>
</evidence>
<dbReference type="CDD" id="cd04301">
    <property type="entry name" value="NAT_SF"/>
    <property type="match status" value="1"/>
</dbReference>
<feature type="region of interest" description="Disordered" evidence="3">
    <location>
        <begin position="173"/>
        <end position="194"/>
    </location>
</feature>
<organism evidence="5 6">
    <name type="scientific">Halothiobacillus diazotrophicus</name>
    <dbReference type="NCBI Taxonomy" id="1860122"/>
    <lineage>
        <taxon>Bacteria</taxon>
        <taxon>Pseudomonadati</taxon>
        <taxon>Pseudomonadota</taxon>
        <taxon>Gammaproteobacteria</taxon>
        <taxon>Chromatiales</taxon>
        <taxon>Halothiobacillaceae</taxon>
        <taxon>Halothiobacillus</taxon>
    </lineage>
</organism>
<sequence length="194" mass="20722">MVIDTFRIARKSDADVLANLVNGAYRPQTGEAGWTHEAHLVTGKRTHIGHITQLLNRPDAVILVGLASSEIVACALVEKTGASSHIGMLAVHPKRQGLGLGKQMLAHAEKYAHTFFGAETYVLQVISARPELIAFYQRQGYAPTGETRAFPHSADVGEPIAPDLGILIMEKSASTPSKSSGAQTTAHQDMSAIT</sequence>
<name>A0A191ZFB6_9GAMM</name>
<dbReference type="PROSITE" id="PS51186">
    <property type="entry name" value="GNAT"/>
    <property type="match status" value="1"/>
</dbReference>
<evidence type="ECO:0000256" key="3">
    <source>
        <dbReference type="SAM" id="MobiDB-lite"/>
    </source>
</evidence>
<evidence type="ECO:0000256" key="2">
    <source>
        <dbReference type="ARBA" id="ARBA00023315"/>
    </source>
</evidence>
<keyword evidence="2" id="KW-0012">Acyltransferase</keyword>
<evidence type="ECO:0000313" key="6">
    <source>
        <dbReference type="Proteomes" id="UP000078596"/>
    </source>
</evidence>
<evidence type="ECO:0000256" key="1">
    <source>
        <dbReference type="ARBA" id="ARBA00022679"/>
    </source>
</evidence>
<protein>
    <recommendedName>
        <fullName evidence="4">N-acetyltransferase domain-containing protein</fullName>
    </recommendedName>
</protein>
<dbReference type="Gene3D" id="3.40.630.30">
    <property type="match status" value="1"/>
</dbReference>
<dbReference type="Proteomes" id="UP000078596">
    <property type="component" value="Chromosome"/>
</dbReference>
<keyword evidence="6" id="KW-1185">Reference proteome</keyword>